<dbReference type="STRING" id="99656.SAMN05421659_101172"/>
<dbReference type="RefSeq" id="WP_139197190.1">
    <property type="nucleotide sequence ID" value="NZ_FOJI01000001.1"/>
</dbReference>
<reference evidence="1 2" key="1">
    <citation type="submission" date="2016-10" db="EMBL/GenBank/DDBJ databases">
        <authorList>
            <person name="de Groot N.N."/>
        </authorList>
    </citation>
    <scope>NUCLEOTIDE SEQUENCE [LARGE SCALE GENOMIC DNA]</scope>
    <source>
        <strain evidence="1 2">DSM 9179</strain>
    </source>
</reference>
<proteinExistence type="predicted"/>
<keyword evidence="2" id="KW-1185">Reference proteome</keyword>
<gene>
    <name evidence="1" type="ORF">SAMN05421659_101172</name>
</gene>
<name>A0A1I0M5Z8_9FIRM</name>
<dbReference type="AlphaFoldDB" id="A0A1I0M5Z8"/>
<evidence type="ECO:0000313" key="2">
    <source>
        <dbReference type="Proteomes" id="UP000199701"/>
    </source>
</evidence>
<evidence type="ECO:0000313" key="1">
    <source>
        <dbReference type="EMBL" id="SEV83146.1"/>
    </source>
</evidence>
<organism evidence="1 2">
    <name type="scientific">[Clostridium] fimetarium</name>
    <dbReference type="NCBI Taxonomy" id="99656"/>
    <lineage>
        <taxon>Bacteria</taxon>
        <taxon>Bacillati</taxon>
        <taxon>Bacillota</taxon>
        <taxon>Clostridia</taxon>
        <taxon>Lachnospirales</taxon>
        <taxon>Lachnospiraceae</taxon>
    </lineage>
</organism>
<accession>A0A1I0M5Z8</accession>
<sequence>MENSGLKWKFINIDNEKNDEIDINHFLGDNIRGTDDVDEGVKLIQAIGEIYYVLGYEKILEKNRYFKENDITKLEENDYADTIENQDQTNRIKSQMDQLSYLDIKHQNLLWITFTINNEYNTLSGSTRDRDELFHNEELIPYCSNVLRNNLRKYNLESVLYLDEWNFVRDNFIKAVLKTVEDIYKNVSLDEENYFRNILREYYDEGMENIKDIYKNDNIYFSSDIFRKCLQIIKSEIFGEFGKRIWFSILCDTCISLLEEGERSYHHIPLRYLDFNHIDSEEFWSHISDLTEMISEYSTYYQQNIQSDMMFCCMMEKPVKRPNVYQNLSRLRKILELDFDLKNKYLNKHVHSCFAILHADTDKFVALSGYNEHDDYNKKLKKILEVIVDSNYRLVESIDKVRYYYDAYSGHYIVISDYEKVSKEVNKDLQNMKIADSKLNRLFSCCERKLLSQLRQRKYKNVCLIIQRKPCFMCERAIRYEGRIPYENGKEYSKQYSEKEIILFDKIAYLILKRKNERNDNKKVSKQIR</sequence>
<protein>
    <submittedName>
        <fullName evidence="1">Uncharacterized protein</fullName>
    </submittedName>
</protein>
<dbReference type="EMBL" id="FOJI01000001">
    <property type="protein sequence ID" value="SEV83146.1"/>
    <property type="molecule type" value="Genomic_DNA"/>
</dbReference>
<dbReference type="Proteomes" id="UP000199701">
    <property type="component" value="Unassembled WGS sequence"/>
</dbReference>
<dbReference type="OrthoDB" id="2223678at2"/>